<reference evidence="14" key="1">
    <citation type="submission" date="2025-08" db="UniProtKB">
        <authorList>
            <consortium name="Ensembl"/>
        </authorList>
    </citation>
    <scope>IDENTIFICATION</scope>
</reference>
<dbReference type="FunFam" id="1.20.1250.20:FF:000210">
    <property type="entry name" value="Solute carrier organic anion transporter family member"/>
    <property type="match status" value="1"/>
</dbReference>
<dbReference type="GO" id="GO:0015347">
    <property type="term" value="F:sodium-independent organic anion transmembrane transporter activity"/>
    <property type="evidence" value="ECO:0007669"/>
    <property type="project" value="TreeGrafter"/>
</dbReference>
<evidence type="ECO:0000256" key="1">
    <source>
        <dbReference type="ARBA" id="ARBA00004651"/>
    </source>
</evidence>
<evidence type="ECO:0000259" key="13">
    <source>
        <dbReference type="PROSITE" id="PS51465"/>
    </source>
</evidence>
<evidence type="ECO:0000256" key="3">
    <source>
        <dbReference type="ARBA" id="ARBA00022448"/>
    </source>
</evidence>
<comment type="caution">
    <text evidence="11">Lacks conserved residue(s) required for the propagation of feature annotation.</text>
</comment>
<evidence type="ECO:0000256" key="7">
    <source>
        <dbReference type="ARBA" id="ARBA00023065"/>
    </source>
</evidence>
<name>A0A8D2DNT7_SCIVU</name>
<feature type="transmembrane region" description="Helical" evidence="11">
    <location>
        <begin position="354"/>
        <end position="376"/>
    </location>
</feature>
<evidence type="ECO:0000256" key="11">
    <source>
        <dbReference type="RuleBase" id="RU362056"/>
    </source>
</evidence>
<dbReference type="PROSITE" id="PS50850">
    <property type="entry name" value="MFS"/>
    <property type="match status" value="1"/>
</dbReference>
<dbReference type="PROSITE" id="PS51465">
    <property type="entry name" value="KAZAL_2"/>
    <property type="match status" value="1"/>
</dbReference>
<keyword evidence="3 11" id="KW-0813">Transport</keyword>
<reference evidence="14" key="2">
    <citation type="submission" date="2025-09" db="UniProtKB">
        <authorList>
            <consortium name="Ensembl"/>
        </authorList>
    </citation>
    <scope>IDENTIFICATION</scope>
</reference>
<feature type="transmembrane region" description="Helical" evidence="11">
    <location>
        <begin position="195"/>
        <end position="222"/>
    </location>
</feature>
<dbReference type="GO" id="GO:0016323">
    <property type="term" value="C:basolateral plasma membrane"/>
    <property type="evidence" value="ECO:0007669"/>
    <property type="project" value="TreeGrafter"/>
</dbReference>
<dbReference type="Ensembl" id="ENSSVLT00005031324.1">
    <property type="protein sequence ID" value="ENSSVLP00005028185.1"/>
    <property type="gene ID" value="ENSSVLG00005022163.1"/>
</dbReference>
<feature type="transmembrane region" description="Helical" evidence="11">
    <location>
        <begin position="512"/>
        <end position="536"/>
    </location>
</feature>
<feature type="transmembrane region" description="Helical" evidence="11">
    <location>
        <begin position="388"/>
        <end position="409"/>
    </location>
</feature>
<dbReference type="Proteomes" id="UP000694564">
    <property type="component" value="Chromosome 5"/>
</dbReference>
<feature type="transmembrane region" description="Helical" evidence="11">
    <location>
        <begin position="317"/>
        <end position="339"/>
    </location>
</feature>
<dbReference type="Pfam" id="PF07648">
    <property type="entry name" value="Kazal_2"/>
    <property type="match status" value="1"/>
</dbReference>
<gene>
    <name evidence="14" type="primary">SLCO1A2</name>
</gene>
<evidence type="ECO:0000256" key="6">
    <source>
        <dbReference type="ARBA" id="ARBA00022989"/>
    </source>
</evidence>
<sequence length="670" mass="73933">MGETEKRMETHRVKCLSKVKMFLLALTCAYVSKTLSGSYMNSMLTQIERQFNIPTSLVGFINGSFEIGNLLLIIFVSYFGTKLHRPIMIGVGCVVMGLGCFLISLPHFLMNRYEYESTVSVSSNVSSNSFLCMENGTQTSRPTQDPSECVKEIKSLMWVYVLVGNIIRGMGETPIMPLGISYIEDFSKSENSPLYIGFIETGAIIGPLIGLLLASFCANIYVDTGSVNTDDLTITPTDTRWVGAWWFGFLICAGVNILTAIPFFFLPKTLPKEGLEDNADIIKNDKEEKQSGEVKKEKHGITKDFLPFMKSLSCNSIYMLFILISVLQFNAFANMFSFMPKYLEQQYGKSTSDAIFLIGIYNLPPICIGYIAGGLIMKKFKITVKQAAHIGCWLSVIEYLLYFLCFLATCDNSPVAGITTSYEGIQQDLYVGNKILADCNTDCNCPTKTWDPVCGDNGLSYMSACLAGCETSSGTGLNMVFQNCSCIRTSGNSSAVLGLCDKGHDCSMMLQYFLILSTISSFIYSLAAIPGYMVLLRCIKSEEKSLGVGLHAFCTRIFAGIPAPIYFGALVDSTCLHWGTLKCGKPGACRIYDSTNFRHIYLGLPAALRGSSFIPAFLILILLRKHHLPGENDPSGTELAVMKVTEKEKECKDVHQNSKVSNDEEMKAKL</sequence>
<dbReference type="GO" id="GO:0043252">
    <property type="term" value="P:sodium-independent organic anion transport"/>
    <property type="evidence" value="ECO:0007669"/>
    <property type="project" value="TreeGrafter"/>
</dbReference>
<feature type="transmembrane region" description="Helical" evidence="11">
    <location>
        <begin position="242"/>
        <end position="266"/>
    </location>
</feature>
<evidence type="ECO:0000256" key="8">
    <source>
        <dbReference type="ARBA" id="ARBA00023136"/>
    </source>
</evidence>
<dbReference type="SUPFAM" id="SSF100895">
    <property type="entry name" value="Kazal-type serine protease inhibitors"/>
    <property type="match status" value="1"/>
</dbReference>
<evidence type="ECO:0000256" key="9">
    <source>
        <dbReference type="ARBA" id="ARBA00023157"/>
    </source>
</evidence>
<keyword evidence="15" id="KW-1185">Reference proteome</keyword>
<evidence type="ECO:0000256" key="10">
    <source>
        <dbReference type="ARBA" id="ARBA00023180"/>
    </source>
</evidence>
<evidence type="ECO:0000256" key="4">
    <source>
        <dbReference type="ARBA" id="ARBA00022475"/>
    </source>
</evidence>
<dbReference type="OrthoDB" id="5062115at2759"/>
<feature type="transmembrane region" description="Helical" evidence="11">
    <location>
        <begin position="60"/>
        <end position="80"/>
    </location>
</feature>
<evidence type="ECO:0000313" key="15">
    <source>
        <dbReference type="Proteomes" id="UP000694564"/>
    </source>
</evidence>
<dbReference type="InterPro" id="IPR020846">
    <property type="entry name" value="MFS_dom"/>
</dbReference>
<keyword evidence="4" id="KW-1003">Cell membrane</keyword>
<feature type="transmembrane region" description="Helical" evidence="11">
    <location>
        <begin position="21"/>
        <end position="40"/>
    </location>
</feature>
<feature type="transmembrane region" description="Helical" evidence="11">
    <location>
        <begin position="87"/>
        <end position="109"/>
    </location>
</feature>
<accession>A0A8D2DNT7</accession>
<protein>
    <recommendedName>
        <fullName evidence="11">Solute carrier organic anion transporter family member</fullName>
    </recommendedName>
</protein>
<keyword evidence="8 11" id="KW-0472">Membrane</keyword>
<dbReference type="PANTHER" id="PTHR11388:SF16">
    <property type="entry name" value="SOLUTE CARRIER ORGANIC ANION TRANSPORTER FAMILY MEMBER 1A2"/>
    <property type="match status" value="1"/>
</dbReference>
<comment type="similarity">
    <text evidence="2 11">Belongs to the organo anion transporter (TC 2.A.60) family.</text>
</comment>
<dbReference type="InterPro" id="IPR036259">
    <property type="entry name" value="MFS_trans_sf"/>
</dbReference>
<dbReference type="GO" id="GO:0006811">
    <property type="term" value="P:monoatomic ion transport"/>
    <property type="evidence" value="ECO:0007669"/>
    <property type="project" value="UniProtKB-KW"/>
</dbReference>
<keyword evidence="10" id="KW-0325">Glycoprotein</keyword>
<organism evidence="14 15">
    <name type="scientific">Sciurus vulgaris</name>
    <name type="common">Eurasian red squirrel</name>
    <dbReference type="NCBI Taxonomy" id="55149"/>
    <lineage>
        <taxon>Eukaryota</taxon>
        <taxon>Metazoa</taxon>
        <taxon>Chordata</taxon>
        <taxon>Craniata</taxon>
        <taxon>Vertebrata</taxon>
        <taxon>Euteleostomi</taxon>
        <taxon>Mammalia</taxon>
        <taxon>Eutheria</taxon>
        <taxon>Euarchontoglires</taxon>
        <taxon>Glires</taxon>
        <taxon>Rodentia</taxon>
        <taxon>Sciuromorpha</taxon>
        <taxon>Sciuridae</taxon>
        <taxon>Sciurinae</taxon>
        <taxon>Sciurini</taxon>
        <taxon>Sciurus</taxon>
    </lineage>
</organism>
<feature type="domain" description="Major facilitator superfamily (MFS) profile" evidence="12">
    <location>
        <begin position="22"/>
        <end position="627"/>
    </location>
</feature>
<keyword evidence="5 11" id="KW-0812">Transmembrane</keyword>
<dbReference type="InterPro" id="IPR036058">
    <property type="entry name" value="Kazal_dom_sf"/>
</dbReference>
<keyword evidence="6 11" id="KW-1133">Transmembrane helix</keyword>
<dbReference type="AlphaFoldDB" id="A0A8D2DNT7"/>
<keyword evidence="7 11" id="KW-0406">Ion transport</keyword>
<feature type="transmembrane region" description="Helical" evidence="11">
    <location>
        <begin position="600"/>
        <end position="623"/>
    </location>
</feature>
<keyword evidence="9" id="KW-1015">Disulfide bond</keyword>
<dbReference type="InterPro" id="IPR004156">
    <property type="entry name" value="OATP"/>
</dbReference>
<comment type="subcellular location">
    <subcellularLocation>
        <location evidence="1 11">Cell membrane</location>
        <topology evidence="1 11">Multi-pass membrane protein</topology>
    </subcellularLocation>
</comment>
<dbReference type="NCBIfam" id="TIGR00805">
    <property type="entry name" value="oat"/>
    <property type="match status" value="1"/>
</dbReference>
<evidence type="ECO:0000259" key="12">
    <source>
        <dbReference type="PROSITE" id="PS50850"/>
    </source>
</evidence>
<feature type="domain" description="Kazal-like" evidence="13">
    <location>
        <begin position="433"/>
        <end position="488"/>
    </location>
</feature>
<dbReference type="GeneTree" id="ENSGT01150000286901"/>
<evidence type="ECO:0000256" key="2">
    <source>
        <dbReference type="ARBA" id="ARBA00009657"/>
    </source>
</evidence>
<evidence type="ECO:0000256" key="5">
    <source>
        <dbReference type="ARBA" id="ARBA00022692"/>
    </source>
</evidence>
<proteinExistence type="inferred from homology"/>
<dbReference type="SUPFAM" id="SSF103473">
    <property type="entry name" value="MFS general substrate transporter"/>
    <property type="match status" value="1"/>
</dbReference>
<dbReference type="PANTHER" id="PTHR11388">
    <property type="entry name" value="ORGANIC ANION TRANSPORTER"/>
    <property type="match status" value="1"/>
</dbReference>
<dbReference type="GO" id="GO:0015125">
    <property type="term" value="F:bile acid transmembrane transporter activity"/>
    <property type="evidence" value="ECO:0007669"/>
    <property type="project" value="TreeGrafter"/>
</dbReference>
<dbReference type="InterPro" id="IPR002350">
    <property type="entry name" value="Kazal_dom"/>
</dbReference>
<dbReference type="Gene3D" id="1.20.1250.20">
    <property type="entry name" value="MFS general substrate transporter like domains"/>
    <property type="match status" value="1"/>
</dbReference>
<dbReference type="Pfam" id="PF03137">
    <property type="entry name" value="OATP"/>
    <property type="match status" value="1"/>
</dbReference>
<feature type="transmembrane region" description="Helical" evidence="11">
    <location>
        <begin position="548"/>
        <end position="569"/>
    </location>
</feature>
<evidence type="ECO:0000313" key="14">
    <source>
        <dbReference type="Ensembl" id="ENSSVLP00005028185.1"/>
    </source>
</evidence>